<proteinExistence type="predicted"/>
<dbReference type="InterPro" id="IPR057936">
    <property type="entry name" value="KOWx_Spt5"/>
</dbReference>
<organism evidence="3 4">
    <name type="scientific">Camellia sinensis</name>
    <name type="common">Tea plant</name>
    <name type="synonym">Thea sinensis</name>
    <dbReference type="NCBI Taxonomy" id="4442"/>
    <lineage>
        <taxon>Eukaryota</taxon>
        <taxon>Viridiplantae</taxon>
        <taxon>Streptophyta</taxon>
        <taxon>Embryophyta</taxon>
        <taxon>Tracheophyta</taxon>
        <taxon>Spermatophyta</taxon>
        <taxon>Magnoliopsida</taxon>
        <taxon>eudicotyledons</taxon>
        <taxon>Gunneridae</taxon>
        <taxon>Pentapetalae</taxon>
        <taxon>asterids</taxon>
        <taxon>Ericales</taxon>
        <taxon>Theaceae</taxon>
        <taxon>Camellia</taxon>
    </lineage>
</organism>
<reference evidence="4" key="1">
    <citation type="journal article" date="2020" name="Nat. Commun.">
        <title>Genome assembly of wild tea tree DASZ reveals pedigree and selection history of tea varieties.</title>
        <authorList>
            <person name="Zhang W."/>
            <person name="Zhang Y."/>
            <person name="Qiu H."/>
            <person name="Guo Y."/>
            <person name="Wan H."/>
            <person name="Zhang X."/>
            <person name="Scossa F."/>
            <person name="Alseekh S."/>
            <person name="Zhang Q."/>
            <person name="Wang P."/>
            <person name="Xu L."/>
            <person name="Schmidt M.H."/>
            <person name="Jia X."/>
            <person name="Li D."/>
            <person name="Zhu A."/>
            <person name="Guo F."/>
            <person name="Chen W."/>
            <person name="Ni D."/>
            <person name="Usadel B."/>
            <person name="Fernie A.R."/>
            <person name="Wen W."/>
        </authorList>
    </citation>
    <scope>NUCLEOTIDE SEQUENCE [LARGE SCALE GENOMIC DNA]</scope>
    <source>
        <strain evidence="4">cv. G240</strain>
    </source>
</reference>
<dbReference type="GO" id="GO:0032044">
    <property type="term" value="C:DSIF complex"/>
    <property type="evidence" value="ECO:0007669"/>
    <property type="project" value="TreeGrafter"/>
</dbReference>
<sequence length="249" mass="27392">MPSDDELLKFETSKKEESDCEEWLTQLYGEQKEKCIIKTDKCGGKVKGSTSSSMASSFEVHDLVFFNPKGFGVIVGTENDDNFKILKEGPEGPEVVTVELKQLKNGSFDKKFIALDHRMKTISINDTVKILEGPLQGGKSGPPAIDNFLACPKSPLSPKKPQKMRENNSNCIIRVGPLKGYLCHVLAVRGSDATVKLDSQQKLLTVKCEHLSKVRGKHSAICLGSDGGSWNISEGQKMGCRRTVYRKVG</sequence>
<dbReference type="GO" id="GO:0003729">
    <property type="term" value="F:mRNA binding"/>
    <property type="evidence" value="ECO:0007669"/>
    <property type="project" value="TreeGrafter"/>
</dbReference>
<gene>
    <name evidence="3" type="ORF">HYC85_013359</name>
</gene>
<name>A0A7J7H350_CAMSI</name>
<evidence type="ECO:0000259" key="2">
    <source>
        <dbReference type="Pfam" id="PF23291"/>
    </source>
</evidence>
<dbReference type="GO" id="GO:0032784">
    <property type="term" value="P:regulation of DNA-templated transcription elongation"/>
    <property type="evidence" value="ECO:0007669"/>
    <property type="project" value="InterPro"/>
</dbReference>
<dbReference type="GO" id="GO:0006368">
    <property type="term" value="P:transcription elongation by RNA polymerase II"/>
    <property type="evidence" value="ECO:0007669"/>
    <property type="project" value="TreeGrafter"/>
</dbReference>
<protein>
    <recommendedName>
        <fullName evidence="5">KOW domain-containing protein</fullName>
    </recommendedName>
</protein>
<evidence type="ECO:0000313" key="4">
    <source>
        <dbReference type="Proteomes" id="UP000593564"/>
    </source>
</evidence>
<comment type="caution">
    <text evidence="3">The sequence shown here is derived from an EMBL/GenBank/DDBJ whole genome shotgun (WGS) entry which is preliminary data.</text>
</comment>
<accession>A0A7J7H350</accession>
<feature type="domain" description="Spt5 KOW" evidence="2">
    <location>
        <begin position="114"/>
        <end position="137"/>
    </location>
</feature>
<dbReference type="InterPro" id="IPR041977">
    <property type="entry name" value="KOW_Spt5_4"/>
</dbReference>
<dbReference type="Pfam" id="PF23037">
    <property type="entry name" value="KOWx_SPT5"/>
    <property type="match status" value="1"/>
</dbReference>
<dbReference type="Gene3D" id="2.30.30.30">
    <property type="match status" value="1"/>
</dbReference>
<dbReference type="AlphaFoldDB" id="A0A7J7H350"/>
<dbReference type="GO" id="GO:0006357">
    <property type="term" value="P:regulation of transcription by RNA polymerase II"/>
    <property type="evidence" value="ECO:0007669"/>
    <property type="project" value="InterPro"/>
</dbReference>
<reference evidence="3 4" key="2">
    <citation type="submission" date="2020-07" db="EMBL/GenBank/DDBJ databases">
        <title>Genome assembly of wild tea tree DASZ reveals pedigree and selection history of tea varieties.</title>
        <authorList>
            <person name="Zhang W."/>
        </authorList>
    </citation>
    <scope>NUCLEOTIDE SEQUENCE [LARGE SCALE GENOMIC DNA]</scope>
    <source>
        <strain evidence="4">cv. G240</strain>
        <tissue evidence="3">Leaf</tissue>
    </source>
</reference>
<evidence type="ECO:0000313" key="3">
    <source>
        <dbReference type="EMBL" id="KAF5947402.1"/>
    </source>
</evidence>
<dbReference type="Pfam" id="PF23291">
    <property type="entry name" value="KOW4_SPT5"/>
    <property type="match status" value="1"/>
</dbReference>
<evidence type="ECO:0000259" key="1">
    <source>
        <dbReference type="Pfam" id="PF23037"/>
    </source>
</evidence>
<dbReference type="EMBL" id="JACBKZ010000006">
    <property type="protein sequence ID" value="KAF5947402.1"/>
    <property type="molecule type" value="Genomic_DNA"/>
</dbReference>
<dbReference type="Proteomes" id="UP000593564">
    <property type="component" value="Unassembled WGS sequence"/>
</dbReference>
<keyword evidence="4" id="KW-1185">Reference proteome</keyword>
<dbReference type="InterPro" id="IPR014722">
    <property type="entry name" value="Rib_uL2_dom2"/>
</dbReference>
<dbReference type="PANTHER" id="PTHR11125:SF8">
    <property type="entry name" value="PROTEIN RNA-DIRECTED DNA METHYLATION 3"/>
    <property type="match status" value="1"/>
</dbReference>
<dbReference type="PANTHER" id="PTHR11125">
    <property type="entry name" value="SUPPRESSOR OF TY 5"/>
    <property type="match status" value="1"/>
</dbReference>
<evidence type="ECO:0008006" key="5">
    <source>
        <dbReference type="Google" id="ProtNLM"/>
    </source>
</evidence>
<feature type="domain" description="Spt5 KOWx" evidence="1">
    <location>
        <begin position="57"/>
        <end position="105"/>
    </location>
</feature>
<dbReference type="InterPro" id="IPR039659">
    <property type="entry name" value="SPT5"/>
</dbReference>